<keyword evidence="9" id="KW-1185">Reference proteome</keyword>
<sequence precursor="true">MLEPPLLQNMKLRPVASLLFLFAPCMALAADNVRGDNPDSPPSTPEEERAKFHLPPGFEIQLVAAEPDIQKPINISFDGAGRLWVTGSEMYPWPAGTDASRQPIPGYEKAFADIASAFHVGDKAPHPSTEARDTVRVLSDFDQNGHAKTIRVFADGLNIPSGIQPLPHGSPAIAAAYGLLPNFDPNPAMVKRAPLGGRHIGHAPKGDSAIVYSVPKIWLLTDWDGDGFAESRVPLYETAGYLDTHGGMSSFLYWTDGWIYGTHGFRNHSEIHDLNGRMTLLESGNTYRFRPDGSAFEIYTHGQTNPFGLAVDPLGNFYSADSHSKPVYMLQRGGYYEGIGKQHDGLGFAPRITDDGHGSTAIAGIAYYADDKFPEEYRGNLFNGNPVTRRVNRDKLEWHGSTPQAVRQPDFVVSDDPWFRPVQVKLGPDGALWIADFYNPIIGHYEFPLADPRRDHKHGRIWRIVYRGEQKDTPAATPPDLGHLGTNDLLDKLGDVNLETRRLAANELVDRIGERAQHEVANRFLKTIPLNLFTPEPGPVKVDPTTLSRLITEQSVMERFKPGFSAAWFLNTNLSSEQNAATLLRMPDAFASHSLQWFGEFREKSIPGLTLAEQRLALKDPNRPTLQRNAARAISATVIALRNDVEDDNERAKKLREQSLKEIPEVLTALLDASDHVDKDDTELTYALRMALRDCLLLPDSYQAVTQIGAEENAAAADHIADVSVAVPTAESAEFLLGHLQRHGLGSPRIGEYFKHVALHLPSEKFSLLSDLVAKIGDAPLLQRLVAADGLAQAARQRGITLPEETVAWTHKIMIECLASNNDWMLKAAIESVREAKFDAKLEPLAKIATNAKRSEPLRIAALEALANLDAARSILGQVLATPAGMKFRKRAAELLNQSNTDEARAALLAALPNAPTDVGNFIAAGLAATDSGAESLISTIEKGKATPVLLRNPLVTAALEKRPQGLRDRATALTKDLPPEDERLDKVISQRATAYEKAKPDSIHGAQIFQQNCAVCHKIHNQGANIGPALDGIGARGRPSRDRRTSSIPTRQRRTPLFRQTIIGNQRTAQTFARLERPPKRANYSYLPT</sequence>
<dbReference type="InParanoid" id="B4D5E4"/>
<keyword evidence="6" id="KW-0732">Signal</keyword>
<evidence type="ECO:0000256" key="4">
    <source>
        <dbReference type="PROSITE-ProRule" id="PRU00433"/>
    </source>
</evidence>
<dbReference type="STRING" id="497964.CfE428DRAFT_4133"/>
<dbReference type="Gene3D" id="2.120.10.30">
    <property type="entry name" value="TolB, C-terminal domain"/>
    <property type="match status" value="1"/>
</dbReference>
<dbReference type="InterPro" id="IPR009056">
    <property type="entry name" value="Cyt_c-like_dom"/>
</dbReference>
<evidence type="ECO:0000256" key="6">
    <source>
        <dbReference type="SAM" id="SignalP"/>
    </source>
</evidence>
<dbReference type="Pfam" id="PF00034">
    <property type="entry name" value="Cytochrom_C"/>
    <property type="match status" value="1"/>
</dbReference>
<evidence type="ECO:0000256" key="1">
    <source>
        <dbReference type="ARBA" id="ARBA00022617"/>
    </source>
</evidence>
<feature type="signal peptide" evidence="6">
    <location>
        <begin position="1"/>
        <end position="29"/>
    </location>
</feature>
<evidence type="ECO:0000313" key="9">
    <source>
        <dbReference type="Proteomes" id="UP000005824"/>
    </source>
</evidence>
<feature type="region of interest" description="Disordered" evidence="5">
    <location>
        <begin position="1031"/>
        <end position="1051"/>
    </location>
</feature>
<organism evidence="8 9">
    <name type="scientific">Chthoniobacter flavus Ellin428</name>
    <dbReference type="NCBI Taxonomy" id="497964"/>
    <lineage>
        <taxon>Bacteria</taxon>
        <taxon>Pseudomonadati</taxon>
        <taxon>Verrucomicrobiota</taxon>
        <taxon>Spartobacteria</taxon>
        <taxon>Chthoniobacterales</taxon>
        <taxon>Chthoniobacteraceae</taxon>
        <taxon>Chthoniobacter</taxon>
    </lineage>
</organism>
<feature type="chain" id="PRO_5002802820" evidence="6">
    <location>
        <begin position="30"/>
        <end position="1090"/>
    </location>
</feature>
<evidence type="ECO:0000259" key="7">
    <source>
        <dbReference type="PROSITE" id="PS51007"/>
    </source>
</evidence>
<dbReference type="PANTHER" id="PTHR33546">
    <property type="entry name" value="LARGE, MULTIFUNCTIONAL SECRETED PROTEIN-RELATED"/>
    <property type="match status" value="1"/>
</dbReference>
<protein>
    <submittedName>
        <fullName evidence="8">Membrane-bound dehydrogenase domain protein</fullName>
    </submittedName>
</protein>
<dbReference type="Pfam" id="PF23500">
    <property type="entry name" value="DUF7133"/>
    <property type="match status" value="2"/>
</dbReference>
<dbReference type="GO" id="GO:0046872">
    <property type="term" value="F:metal ion binding"/>
    <property type="evidence" value="ECO:0007669"/>
    <property type="project" value="UniProtKB-KW"/>
</dbReference>
<dbReference type="eggNOG" id="COG2133">
    <property type="taxonomic scope" value="Bacteria"/>
</dbReference>
<accession>B4D5E4</accession>
<dbReference type="SUPFAM" id="SSF50952">
    <property type="entry name" value="Soluble quinoprotein glucose dehydrogenase"/>
    <property type="match status" value="1"/>
</dbReference>
<dbReference type="InterPro" id="IPR011030">
    <property type="entry name" value="Lipovitellin_superhlx_dom"/>
</dbReference>
<dbReference type="EMBL" id="ABVL01000013">
    <property type="protein sequence ID" value="EDY18349.1"/>
    <property type="molecule type" value="Genomic_DNA"/>
</dbReference>
<dbReference type="GO" id="GO:0009055">
    <property type="term" value="F:electron transfer activity"/>
    <property type="evidence" value="ECO:0007669"/>
    <property type="project" value="InterPro"/>
</dbReference>
<keyword evidence="3 4" id="KW-0408">Iron</keyword>
<proteinExistence type="predicted"/>
<keyword evidence="2 4" id="KW-0479">Metal-binding</keyword>
<dbReference type="AlphaFoldDB" id="B4D5E4"/>
<dbReference type="Gene3D" id="1.10.760.10">
    <property type="entry name" value="Cytochrome c-like domain"/>
    <property type="match status" value="1"/>
</dbReference>
<comment type="caution">
    <text evidence="8">The sequence shown here is derived from an EMBL/GenBank/DDBJ whole genome shotgun (WGS) entry which is preliminary data.</text>
</comment>
<dbReference type="InterPro" id="IPR055557">
    <property type="entry name" value="DUF7133"/>
</dbReference>
<name>B4D5E4_9BACT</name>
<dbReference type="InterPro" id="IPR011041">
    <property type="entry name" value="Quinoprot_gluc/sorb_DH_b-prop"/>
</dbReference>
<dbReference type="eggNOG" id="COG1413">
    <property type="taxonomic scope" value="Bacteria"/>
</dbReference>
<dbReference type="GO" id="GO:0020037">
    <property type="term" value="F:heme binding"/>
    <property type="evidence" value="ECO:0007669"/>
    <property type="project" value="InterPro"/>
</dbReference>
<evidence type="ECO:0000313" key="8">
    <source>
        <dbReference type="EMBL" id="EDY18349.1"/>
    </source>
</evidence>
<keyword evidence="1 4" id="KW-0349">Heme</keyword>
<dbReference type="SUPFAM" id="SSF48431">
    <property type="entry name" value="Lipovitellin-phosvitin complex, superhelical domain"/>
    <property type="match status" value="1"/>
</dbReference>
<dbReference type="Proteomes" id="UP000005824">
    <property type="component" value="Unassembled WGS sequence"/>
</dbReference>
<feature type="domain" description="Cytochrome c" evidence="7">
    <location>
        <begin position="1001"/>
        <end position="1090"/>
    </location>
</feature>
<evidence type="ECO:0000256" key="3">
    <source>
        <dbReference type="ARBA" id="ARBA00023004"/>
    </source>
</evidence>
<dbReference type="InterPro" id="IPR036909">
    <property type="entry name" value="Cyt_c-like_dom_sf"/>
</dbReference>
<dbReference type="PROSITE" id="PS51007">
    <property type="entry name" value="CYTC"/>
    <property type="match status" value="1"/>
</dbReference>
<evidence type="ECO:0000256" key="5">
    <source>
        <dbReference type="SAM" id="MobiDB-lite"/>
    </source>
</evidence>
<dbReference type="PANTHER" id="PTHR33546:SF1">
    <property type="entry name" value="LARGE, MULTIFUNCTIONAL SECRETED PROTEIN"/>
    <property type="match status" value="1"/>
</dbReference>
<dbReference type="SUPFAM" id="SSF46626">
    <property type="entry name" value="Cytochrome c"/>
    <property type="match status" value="1"/>
</dbReference>
<gene>
    <name evidence="8" type="ORF">CfE428DRAFT_4133</name>
</gene>
<reference evidence="8 9" key="1">
    <citation type="journal article" date="2011" name="J. Bacteriol.">
        <title>Genome sequence of Chthoniobacter flavus Ellin428, an aerobic heterotrophic soil bacterium.</title>
        <authorList>
            <person name="Kant R."/>
            <person name="van Passel M.W."/>
            <person name="Palva A."/>
            <person name="Lucas S."/>
            <person name="Lapidus A."/>
            <person name="Glavina Del Rio T."/>
            <person name="Dalin E."/>
            <person name="Tice H."/>
            <person name="Bruce D."/>
            <person name="Goodwin L."/>
            <person name="Pitluck S."/>
            <person name="Larimer F.W."/>
            <person name="Land M.L."/>
            <person name="Hauser L."/>
            <person name="Sangwan P."/>
            <person name="de Vos W.M."/>
            <person name="Janssen P.H."/>
            <person name="Smidt H."/>
        </authorList>
    </citation>
    <scope>NUCLEOTIDE SEQUENCE [LARGE SCALE GENOMIC DNA]</scope>
    <source>
        <strain evidence="8 9">Ellin428</strain>
    </source>
</reference>
<dbReference type="InterPro" id="IPR011042">
    <property type="entry name" value="6-blade_b-propeller_TolB-like"/>
</dbReference>
<evidence type="ECO:0000256" key="2">
    <source>
        <dbReference type="ARBA" id="ARBA00022723"/>
    </source>
</evidence>